<dbReference type="AlphaFoldDB" id="T1A589"/>
<keyword evidence="3" id="KW-0285">Flavoprotein</keyword>
<evidence type="ECO:0000256" key="5">
    <source>
        <dbReference type="ARBA" id="ARBA00022857"/>
    </source>
</evidence>
<organism evidence="9">
    <name type="scientific">mine drainage metagenome</name>
    <dbReference type="NCBI Taxonomy" id="410659"/>
    <lineage>
        <taxon>unclassified sequences</taxon>
        <taxon>metagenomes</taxon>
        <taxon>ecological metagenomes</taxon>
    </lineage>
</organism>
<accession>T1A589</accession>
<evidence type="ECO:0000256" key="6">
    <source>
        <dbReference type="ARBA" id="ARBA00023002"/>
    </source>
</evidence>
<comment type="caution">
    <text evidence="9">The sequence shown here is derived from an EMBL/GenBank/DDBJ whole genome shotgun (WGS) entry which is preliminary data.</text>
</comment>
<dbReference type="PANTHER" id="PTHR43014">
    <property type="entry name" value="MERCURIC REDUCTASE"/>
    <property type="match status" value="1"/>
</dbReference>
<gene>
    <name evidence="9" type="ORF">B1A_18021</name>
</gene>
<dbReference type="PANTHER" id="PTHR43014:SF2">
    <property type="entry name" value="MERCURIC REDUCTASE"/>
    <property type="match status" value="1"/>
</dbReference>
<protein>
    <submittedName>
        <fullName evidence="9">Mercuric reductase</fullName>
    </submittedName>
</protein>
<dbReference type="InterPro" id="IPR012999">
    <property type="entry name" value="Pyr_OxRdtase_I_AS"/>
</dbReference>
<reference evidence="9" key="2">
    <citation type="journal article" date="2014" name="ISME J.">
        <title>Microbial stratification in low pH oxic and suboxic macroscopic growths along an acid mine drainage.</title>
        <authorList>
            <person name="Mendez-Garcia C."/>
            <person name="Mesa V."/>
            <person name="Sprenger R.R."/>
            <person name="Richter M."/>
            <person name="Diez M.S."/>
            <person name="Solano J."/>
            <person name="Bargiela R."/>
            <person name="Golyshina O.V."/>
            <person name="Manteca A."/>
            <person name="Ramos J.L."/>
            <person name="Gallego J.R."/>
            <person name="Llorente I."/>
            <person name="Martins Dos Santos V.A."/>
            <person name="Jensen O.N."/>
            <person name="Pelaez A.I."/>
            <person name="Sanchez J."/>
            <person name="Ferrer M."/>
        </authorList>
    </citation>
    <scope>NUCLEOTIDE SEQUENCE</scope>
</reference>
<comment type="similarity">
    <text evidence="2">Belongs to the class-I pyridine nucleotide-disulfide oxidoreductase family.</text>
</comment>
<proteinExistence type="inferred from homology"/>
<reference evidence="9" key="1">
    <citation type="submission" date="2013-08" db="EMBL/GenBank/DDBJ databases">
        <authorList>
            <person name="Mendez C."/>
            <person name="Richter M."/>
            <person name="Ferrer M."/>
            <person name="Sanchez J."/>
        </authorList>
    </citation>
    <scope>NUCLEOTIDE SEQUENCE</scope>
</reference>
<dbReference type="GO" id="GO:0016668">
    <property type="term" value="F:oxidoreductase activity, acting on a sulfur group of donors, NAD(P) as acceptor"/>
    <property type="evidence" value="ECO:0007669"/>
    <property type="project" value="InterPro"/>
</dbReference>
<evidence type="ECO:0000256" key="4">
    <source>
        <dbReference type="ARBA" id="ARBA00022827"/>
    </source>
</evidence>
<keyword evidence="4" id="KW-0274">FAD</keyword>
<evidence type="ECO:0000256" key="1">
    <source>
        <dbReference type="ARBA" id="ARBA00001974"/>
    </source>
</evidence>
<evidence type="ECO:0000256" key="8">
    <source>
        <dbReference type="ARBA" id="ARBA00023284"/>
    </source>
</evidence>
<dbReference type="EMBL" id="AUZX01013275">
    <property type="protein sequence ID" value="EQD36044.1"/>
    <property type="molecule type" value="Genomic_DNA"/>
</dbReference>
<feature type="non-terminal residue" evidence="9">
    <location>
        <position position="103"/>
    </location>
</feature>
<keyword evidence="6" id="KW-0560">Oxidoreductase</keyword>
<name>T1A589_9ZZZZ</name>
<dbReference type="Gene3D" id="3.50.50.60">
    <property type="entry name" value="FAD/NAD(P)-binding domain"/>
    <property type="match status" value="1"/>
</dbReference>
<comment type="cofactor">
    <cofactor evidence="1">
        <name>FAD</name>
        <dbReference type="ChEBI" id="CHEBI:57692"/>
    </cofactor>
</comment>
<keyword evidence="8" id="KW-0676">Redox-active center</keyword>
<dbReference type="PROSITE" id="PS00076">
    <property type="entry name" value="PYRIDINE_REDOX_1"/>
    <property type="match status" value="1"/>
</dbReference>
<dbReference type="InterPro" id="IPR036188">
    <property type="entry name" value="FAD/NAD-bd_sf"/>
</dbReference>
<sequence length="103" mass="10675">MALVEEGVLGGTCVNIGCVPSKALLRAGELAWAAGHHPFAGLATTSGPVDLEVMVGQKDGLVDALRQAKYADLVQDYGFEVITGHARFVGPDLLEVDGRALSA</sequence>
<evidence type="ECO:0000256" key="2">
    <source>
        <dbReference type="ARBA" id="ARBA00007532"/>
    </source>
</evidence>
<dbReference type="GO" id="GO:0050660">
    <property type="term" value="F:flavin adenine dinucleotide binding"/>
    <property type="evidence" value="ECO:0007669"/>
    <property type="project" value="TreeGrafter"/>
</dbReference>
<keyword evidence="7" id="KW-1015">Disulfide bond</keyword>
<evidence type="ECO:0000313" key="9">
    <source>
        <dbReference type="EMBL" id="EQD36044.1"/>
    </source>
</evidence>
<keyword evidence="5" id="KW-0521">NADP</keyword>
<dbReference type="GO" id="GO:0003955">
    <property type="term" value="F:NAD(P)H dehydrogenase (quinone) activity"/>
    <property type="evidence" value="ECO:0007669"/>
    <property type="project" value="TreeGrafter"/>
</dbReference>
<evidence type="ECO:0000256" key="3">
    <source>
        <dbReference type="ARBA" id="ARBA00022630"/>
    </source>
</evidence>
<evidence type="ECO:0000256" key="7">
    <source>
        <dbReference type="ARBA" id="ARBA00023157"/>
    </source>
</evidence>
<dbReference type="SUPFAM" id="SSF51905">
    <property type="entry name" value="FAD/NAD(P)-binding domain"/>
    <property type="match status" value="1"/>
</dbReference>